<evidence type="ECO:0000313" key="2">
    <source>
        <dbReference type="Proteomes" id="UP000830115"/>
    </source>
</evidence>
<reference evidence="1" key="1">
    <citation type="submission" date="2021-10" db="EMBL/GenBank/DDBJ databases">
        <title>Streptomyces nigrumlapis sp.nov.,an antimicrobial producing actinobacterium isolated from Black Gobi rocks.</title>
        <authorList>
            <person name="Wen Y."/>
            <person name="Zhang W."/>
            <person name="Liu X.G."/>
        </authorList>
    </citation>
    <scope>NUCLEOTIDE SEQUENCE</scope>
    <source>
        <strain evidence="1">ST13-2-2</strain>
    </source>
</reference>
<dbReference type="SUPFAM" id="SSF47336">
    <property type="entry name" value="ACP-like"/>
    <property type="match status" value="1"/>
</dbReference>
<sequence length="84" mass="9138">MLHAVLGDYGLDEAGITMDTRFHEDLDLESIDLVTLGGHLEARYGDAVNFAEYLAGLGLEQIITLTIGRLVEHVAACLRDSGEH</sequence>
<organism evidence="1 2">
    <name type="scientific">Streptomyces halobius</name>
    <dbReference type="NCBI Taxonomy" id="2879846"/>
    <lineage>
        <taxon>Bacteria</taxon>
        <taxon>Bacillati</taxon>
        <taxon>Actinomycetota</taxon>
        <taxon>Actinomycetes</taxon>
        <taxon>Kitasatosporales</taxon>
        <taxon>Streptomycetaceae</taxon>
        <taxon>Streptomyces</taxon>
    </lineage>
</organism>
<dbReference type="InterPro" id="IPR036736">
    <property type="entry name" value="ACP-like_sf"/>
</dbReference>
<keyword evidence="2" id="KW-1185">Reference proteome</keyword>
<accession>A0ABY4MIP1</accession>
<evidence type="ECO:0000313" key="1">
    <source>
        <dbReference type="EMBL" id="UQA97670.1"/>
    </source>
</evidence>
<name>A0ABY4MIP1_9ACTN</name>
<protein>
    <submittedName>
        <fullName evidence="1">Acyl carrier protein</fullName>
    </submittedName>
</protein>
<gene>
    <name evidence="1" type="ORF">K9S39_08710</name>
</gene>
<dbReference type="Gene3D" id="1.10.1200.10">
    <property type="entry name" value="ACP-like"/>
    <property type="match status" value="1"/>
</dbReference>
<proteinExistence type="predicted"/>
<dbReference type="Proteomes" id="UP000830115">
    <property type="component" value="Chromosome"/>
</dbReference>
<dbReference type="EMBL" id="CP086322">
    <property type="protein sequence ID" value="UQA97670.1"/>
    <property type="molecule type" value="Genomic_DNA"/>
</dbReference>